<accession>A0ABR5Q8E9</accession>
<name>A0ABR5Q8E9_9LACO</name>
<reference evidence="2 3" key="1">
    <citation type="journal article" date="2015" name="Genome Announc.">
        <title>Expanding the biotechnology potential of lactobacilli through comparative genomics of 213 strains and associated genera.</title>
        <authorList>
            <person name="Sun Z."/>
            <person name="Harris H.M."/>
            <person name="McCann A."/>
            <person name="Guo C."/>
            <person name="Argimon S."/>
            <person name="Zhang W."/>
            <person name="Yang X."/>
            <person name="Jeffery I.B."/>
            <person name="Cooney J.C."/>
            <person name="Kagawa T.F."/>
            <person name="Liu W."/>
            <person name="Song Y."/>
            <person name="Salvetti E."/>
            <person name="Wrobel A."/>
            <person name="Rasinkangas P."/>
            <person name="Parkhill J."/>
            <person name="Rea M.C."/>
            <person name="O'Sullivan O."/>
            <person name="Ritari J."/>
            <person name="Douillard F.P."/>
            <person name="Paul Ross R."/>
            <person name="Yang R."/>
            <person name="Briner A.E."/>
            <person name="Felis G.E."/>
            <person name="de Vos W.M."/>
            <person name="Barrangou R."/>
            <person name="Klaenhammer T.R."/>
            <person name="Caufield P.W."/>
            <person name="Cui Y."/>
            <person name="Zhang H."/>
            <person name="O'Toole P.W."/>
        </authorList>
    </citation>
    <scope>NUCLEOTIDE SEQUENCE [LARGE SCALE GENOMIC DNA]</scope>
    <source>
        <strain evidence="2 3">DSM 26202</strain>
    </source>
</reference>
<dbReference type="InterPro" id="IPR036388">
    <property type="entry name" value="WH-like_DNA-bd_sf"/>
</dbReference>
<gene>
    <name evidence="2" type="ORF">IV59_GL002174</name>
</gene>
<dbReference type="Gene3D" id="1.10.10.10">
    <property type="entry name" value="Winged helix-like DNA-binding domain superfamily/Winged helix DNA-binding domain"/>
    <property type="match status" value="1"/>
</dbReference>
<comment type="caution">
    <text evidence="2">The sequence shown here is derived from an EMBL/GenBank/DDBJ whole genome shotgun (WGS) entry which is preliminary data.</text>
</comment>
<keyword evidence="3" id="KW-1185">Reference proteome</keyword>
<proteinExistence type="predicted"/>
<dbReference type="Proteomes" id="UP000051884">
    <property type="component" value="Unassembled WGS sequence"/>
</dbReference>
<dbReference type="Pfam" id="PF05043">
    <property type="entry name" value="Mga"/>
    <property type="match status" value="1"/>
</dbReference>
<evidence type="ECO:0000313" key="2">
    <source>
        <dbReference type="EMBL" id="KRO10153.1"/>
    </source>
</evidence>
<evidence type="ECO:0000313" key="3">
    <source>
        <dbReference type="Proteomes" id="UP000051884"/>
    </source>
</evidence>
<organism evidence="2 3">
    <name type="scientific">Paucilactobacillus hokkaidonensis</name>
    <dbReference type="NCBI Taxonomy" id="1193095"/>
    <lineage>
        <taxon>Bacteria</taxon>
        <taxon>Bacillati</taxon>
        <taxon>Bacillota</taxon>
        <taxon>Bacilli</taxon>
        <taxon>Lactobacillales</taxon>
        <taxon>Lactobacillaceae</taxon>
        <taxon>Paucilactobacillus</taxon>
    </lineage>
</organism>
<evidence type="ECO:0000259" key="1">
    <source>
        <dbReference type="Pfam" id="PF05043"/>
    </source>
</evidence>
<feature type="domain" description="Mga helix-turn-helix" evidence="1">
    <location>
        <begin position="90"/>
        <end position="167"/>
    </location>
</feature>
<dbReference type="EMBL" id="JQCH01000008">
    <property type="protein sequence ID" value="KRO10153.1"/>
    <property type="molecule type" value="Genomic_DNA"/>
</dbReference>
<dbReference type="InterPro" id="IPR007737">
    <property type="entry name" value="Mga_HTH"/>
</dbReference>
<protein>
    <recommendedName>
        <fullName evidence="1">Mga helix-turn-helix domain-containing protein</fullName>
    </recommendedName>
</protein>
<sequence>MFNVYKEDFLDSADRTIYLLAQRLYLLDQPINKDDLAGEFGIAVSTLERYLQLLTSLLAVPLKQEKIKIVNTDQLVALALDGHANLDQILLNDLVTSSINFQILECFYWHGNKSIVQIMANLNLSESSFYRHLRTLNQLIAEFDVQIKNGQLIGKELQIRYLFYRIFRLTHALPPLDEPKIAFLMQQLQIELNFTFTQTSLERVRLWLEVAHQRLLVVHQQDQDISAQVQELYQNNEIYETVAKCYRDVFKVQRHKNSHFEVESLCIMLISMSVFNTTTNVVTRFSTIYRANKTSLARVVREVERSIFKVLGIKQNEWSFELTKSIFDLYARLFCFHGNLDALNDNYFDYYQQHYFSRESQFVVAQIMTELEQTSKPKLNELTRQNEHFLKLRLHLIIREFRYQAKHELFVGLDTTFDIEADHLIGDMIKAPFKNELQVNVSSYQPGHSYDLIVTNYRIGAYDDAKLSYQITSFGTQKDFKQIHQLIKDRFYRKTPIKSVLPPLD</sequence>